<proteinExistence type="inferred from homology"/>
<dbReference type="PROSITE" id="PS50928">
    <property type="entry name" value="ABC_TM1"/>
    <property type="match status" value="1"/>
</dbReference>
<dbReference type="InterPro" id="IPR000515">
    <property type="entry name" value="MetI-like"/>
</dbReference>
<evidence type="ECO:0000313" key="10">
    <source>
        <dbReference type="EMBL" id="AZS39882.1"/>
    </source>
</evidence>
<dbReference type="Gene3D" id="1.10.3720.10">
    <property type="entry name" value="MetI-like"/>
    <property type="match status" value="1"/>
</dbReference>
<sequence length="312" mass="34113">MQQAILERPAESEQKAVEPRSGRRSTLGAKDRTFGFMIALPAVLLFLVIAIFPLVSSIFTSLFDQSLLRPERTFVGLDNYAAVWDEFFARLGTTLVFASLSTIFPLVLGVALALLLNARMRGRNILRGALMLPWLLPGVVVSFLWAWIFNDSYGVVNHVLSVFGLPEVSMLGTPTGAMAAVVIAKTWHSFPWIMVVALAVLQTLPSEQIEAATIDGATRAQRFRHISLPHIAGPVTLVAVLEFIYNFGNFDTIFVMTGGGPGNSTTTLAVSLYDLAFGSYELGKASAMGTLWLVLLAIITTGYLFLNRRLEK</sequence>
<keyword evidence="6 7" id="KW-0472">Membrane</keyword>
<feature type="transmembrane region" description="Helical" evidence="7">
    <location>
        <begin position="228"/>
        <end position="248"/>
    </location>
</feature>
<dbReference type="GO" id="GO:0005886">
    <property type="term" value="C:plasma membrane"/>
    <property type="evidence" value="ECO:0007669"/>
    <property type="project" value="UniProtKB-SubCell"/>
</dbReference>
<evidence type="ECO:0000256" key="6">
    <source>
        <dbReference type="ARBA" id="ARBA00023136"/>
    </source>
</evidence>
<reference evidence="11 12" key="1">
    <citation type="submission" date="2015-02" db="EMBL/GenBank/DDBJ databases">
        <title>Draft genome sequences of ten Microbacterium spp. with emphasis on heavy metal contaminated environments.</title>
        <authorList>
            <person name="Corretto E."/>
        </authorList>
    </citation>
    <scope>NUCLEOTIDE SEQUENCE [LARGE SCALE GENOMIC DNA]</scope>
    <source>
        <strain evidence="11 12">BEL163</strain>
    </source>
</reference>
<feature type="domain" description="ABC transmembrane type-1" evidence="9">
    <location>
        <begin position="91"/>
        <end position="303"/>
    </location>
</feature>
<feature type="transmembrane region" description="Helical" evidence="7">
    <location>
        <begin position="168"/>
        <end position="184"/>
    </location>
</feature>
<gene>
    <name evidence="11" type="primary">ycjO_2</name>
    <name evidence="10" type="ORF">CVS54_01198</name>
    <name evidence="11" type="ORF">RN51_00231</name>
</gene>
<name>A0A0F0L020_9MICO</name>
<feature type="region of interest" description="Disordered" evidence="8">
    <location>
        <begin position="1"/>
        <end position="25"/>
    </location>
</feature>
<evidence type="ECO:0000256" key="8">
    <source>
        <dbReference type="SAM" id="MobiDB-lite"/>
    </source>
</evidence>
<dbReference type="KEGG" id="moy:CVS54_01198"/>
<dbReference type="EMBL" id="CP031422">
    <property type="protein sequence ID" value="AZS39882.1"/>
    <property type="molecule type" value="Genomic_DNA"/>
</dbReference>
<protein>
    <submittedName>
        <fullName evidence="11">Inner membrane ABC transporter permease protein YcjO</fullName>
    </submittedName>
</protein>
<evidence type="ECO:0000256" key="3">
    <source>
        <dbReference type="ARBA" id="ARBA00022475"/>
    </source>
</evidence>
<feature type="compositionally biased region" description="Basic and acidic residues" evidence="8">
    <location>
        <begin position="8"/>
        <end position="21"/>
    </location>
</feature>
<evidence type="ECO:0000256" key="4">
    <source>
        <dbReference type="ARBA" id="ARBA00022692"/>
    </source>
</evidence>
<evidence type="ECO:0000259" key="9">
    <source>
        <dbReference type="PROSITE" id="PS50928"/>
    </source>
</evidence>
<dbReference type="AlphaFoldDB" id="A0A0F0L020"/>
<dbReference type="SUPFAM" id="SSF161098">
    <property type="entry name" value="MetI-like"/>
    <property type="match status" value="1"/>
</dbReference>
<comment type="subcellular location">
    <subcellularLocation>
        <location evidence="1 7">Cell membrane</location>
        <topology evidence="1 7">Multi-pass membrane protein</topology>
    </subcellularLocation>
</comment>
<dbReference type="STRING" id="82380.RS83_02390"/>
<evidence type="ECO:0000313" key="13">
    <source>
        <dbReference type="Proteomes" id="UP000274841"/>
    </source>
</evidence>
<dbReference type="Proteomes" id="UP000033725">
    <property type="component" value="Unassembled WGS sequence"/>
</dbReference>
<dbReference type="Proteomes" id="UP000274841">
    <property type="component" value="Chromosome"/>
</dbReference>
<dbReference type="Pfam" id="PF00528">
    <property type="entry name" value="BPD_transp_1"/>
    <property type="match status" value="1"/>
</dbReference>
<reference evidence="10 13" key="2">
    <citation type="submission" date="2018-08" db="EMBL/GenBank/DDBJ databases">
        <title>Microbacterium oxydans strain HG3.</title>
        <authorList>
            <person name="ORTET P."/>
        </authorList>
    </citation>
    <scope>NUCLEOTIDE SEQUENCE [LARGE SCALE GENOMIC DNA]</scope>
    <source>
        <strain evidence="10 13">HG3</strain>
    </source>
</reference>
<keyword evidence="5 7" id="KW-1133">Transmembrane helix</keyword>
<evidence type="ECO:0000313" key="12">
    <source>
        <dbReference type="Proteomes" id="UP000033725"/>
    </source>
</evidence>
<accession>A0A0F0L020</accession>
<keyword evidence="3" id="KW-1003">Cell membrane</keyword>
<dbReference type="GeneID" id="69643646"/>
<feature type="transmembrane region" description="Helical" evidence="7">
    <location>
        <begin position="95"/>
        <end position="116"/>
    </location>
</feature>
<dbReference type="PANTHER" id="PTHR43005:SF1">
    <property type="entry name" value="SPERMIDINE_PUTRESCINE TRANSPORT SYSTEM PERMEASE PROTEIN"/>
    <property type="match status" value="1"/>
</dbReference>
<dbReference type="PANTHER" id="PTHR43005">
    <property type="entry name" value="BLR7065 PROTEIN"/>
    <property type="match status" value="1"/>
</dbReference>
<evidence type="ECO:0000313" key="11">
    <source>
        <dbReference type="EMBL" id="KJL26448.1"/>
    </source>
</evidence>
<dbReference type="GO" id="GO:0055085">
    <property type="term" value="P:transmembrane transport"/>
    <property type="evidence" value="ECO:0007669"/>
    <property type="project" value="InterPro"/>
</dbReference>
<dbReference type="EMBL" id="JYIV01000011">
    <property type="protein sequence ID" value="KJL26448.1"/>
    <property type="molecule type" value="Genomic_DNA"/>
</dbReference>
<feature type="transmembrane region" description="Helical" evidence="7">
    <location>
        <begin position="128"/>
        <end position="148"/>
    </location>
</feature>
<evidence type="ECO:0000256" key="2">
    <source>
        <dbReference type="ARBA" id="ARBA00022448"/>
    </source>
</evidence>
<keyword evidence="4 7" id="KW-0812">Transmembrane</keyword>
<dbReference type="CDD" id="cd06261">
    <property type="entry name" value="TM_PBP2"/>
    <property type="match status" value="1"/>
</dbReference>
<dbReference type="PATRIC" id="fig|82380.10.peg.231"/>
<evidence type="ECO:0000256" key="7">
    <source>
        <dbReference type="RuleBase" id="RU363032"/>
    </source>
</evidence>
<feature type="transmembrane region" description="Helical" evidence="7">
    <location>
        <begin position="33"/>
        <end position="59"/>
    </location>
</feature>
<keyword evidence="2 7" id="KW-0813">Transport</keyword>
<dbReference type="RefSeq" id="WP_045262209.1">
    <property type="nucleotide sequence ID" value="NZ_BAAAKO010000004.1"/>
</dbReference>
<comment type="similarity">
    <text evidence="7">Belongs to the binding-protein-dependent transport system permease family.</text>
</comment>
<dbReference type="OrthoDB" id="34224at2"/>
<dbReference type="InterPro" id="IPR035906">
    <property type="entry name" value="MetI-like_sf"/>
</dbReference>
<organism evidence="11 12">
    <name type="scientific">Microbacterium oxydans</name>
    <dbReference type="NCBI Taxonomy" id="82380"/>
    <lineage>
        <taxon>Bacteria</taxon>
        <taxon>Bacillati</taxon>
        <taxon>Actinomycetota</taxon>
        <taxon>Actinomycetes</taxon>
        <taxon>Micrococcales</taxon>
        <taxon>Microbacteriaceae</taxon>
        <taxon>Microbacterium</taxon>
    </lineage>
</organism>
<evidence type="ECO:0000256" key="1">
    <source>
        <dbReference type="ARBA" id="ARBA00004651"/>
    </source>
</evidence>
<evidence type="ECO:0000256" key="5">
    <source>
        <dbReference type="ARBA" id="ARBA00022989"/>
    </source>
</evidence>
<feature type="transmembrane region" description="Helical" evidence="7">
    <location>
        <begin position="285"/>
        <end position="306"/>
    </location>
</feature>